<evidence type="ECO:0000259" key="6">
    <source>
        <dbReference type="Pfam" id="PF00251"/>
    </source>
</evidence>
<dbReference type="SMART" id="SM00640">
    <property type="entry name" value="Glyco_32"/>
    <property type="match status" value="1"/>
</dbReference>
<comment type="similarity">
    <text evidence="1 4">Belongs to the glycosyl hydrolase 32 family.</text>
</comment>
<dbReference type="SUPFAM" id="SSF75005">
    <property type="entry name" value="Arabinanase/levansucrase/invertase"/>
    <property type="match status" value="1"/>
</dbReference>
<dbReference type="Gene3D" id="2.115.10.20">
    <property type="entry name" value="Glycosyl hydrolase domain, family 43"/>
    <property type="match status" value="1"/>
</dbReference>
<evidence type="ECO:0000313" key="8">
    <source>
        <dbReference type="EMBL" id="RSH76792.1"/>
    </source>
</evidence>
<dbReference type="SUPFAM" id="SSF49899">
    <property type="entry name" value="Concanavalin A-like lectins/glucanases"/>
    <property type="match status" value="1"/>
</dbReference>
<feature type="domain" description="Glycosyl hydrolase family 32 N-terminal" evidence="6">
    <location>
        <begin position="31"/>
        <end position="156"/>
    </location>
</feature>
<dbReference type="RefSeq" id="XP_028471939.1">
    <property type="nucleotide sequence ID" value="XM_028620897.1"/>
</dbReference>
<dbReference type="GO" id="GO:0005737">
    <property type="term" value="C:cytoplasm"/>
    <property type="evidence" value="ECO:0007669"/>
    <property type="project" value="TreeGrafter"/>
</dbReference>
<evidence type="ECO:0000259" key="7">
    <source>
        <dbReference type="Pfam" id="PF08244"/>
    </source>
</evidence>
<dbReference type="Gene3D" id="2.60.120.560">
    <property type="entry name" value="Exo-inulinase, domain 1"/>
    <property type="match status" value="1"/>
</dbReference>
<keyword evidence="3 4" id="KW-0326">Glycosidase</keyword>
<dbReference type="GeneID" id="39589913"/>
<dbReference type="GO" id="GO:0005987">
    <property type="term" value="P:sucrose catabolic process"/>
    <property type="evidence" value="ECO:0007669"/>
    <property type="project" value="TreeGrafter"/>
</dbReference>
<evidence type="ECO:0000256" key="4">
    <source>
        <dbReference type="RuleBase" id="RU362110"/>
    </source>
</evidence>
<dbReference type="EMBL" id="RSCE01000021">
    <property type="protein sequence ID" value="RSH76792.1"/>
    <property type="molecule type" value="Genomic_DNA"/>
</dbReference>
<accession>A0A427XD87</accession>
<evidence type="ECO:0008006" key="10">
    <source>
        <dbReference type="Google" id="ProtNLM"/>
    </source>
</evidence>
<dbReference type="InterPro" id="IPR023296">
    <property type="entry name" value="Glyco_hydro_beta-prop_sf"/>
</dbReference>
<dbReference type="InterPro" id="IPR013189">
    <property type="entry name" value="Glyco_hydro_32_C"/>
</dbReference>
<dbReference type="Pfam" id="PF00251">
    <property type="entry name" value="Glyco_hydro_32N"/>
    <property type="match status" value="1"/>
</dbReference>
<dbReference type="Proteomes" id="UP000279236">
    <property type="component" value="Unassembled WGS sequence"/>
</dbReference>
<gene>
    <name evidence="8" type="ORF">EHS24_005370</name>
</gene>
<dbReference type="PANTHER" id="PTHR42800">
    <property type="entry name" value="EXOINULINASE INUD (AFU_ORTHOLOGUE AFUA_5G00480)"/>
    <property type="match status" value="1"/>
</dbReference>
<dbReference type="InterPro" id="IPR013148">
    <property type="entry name" value="Glyco_hydro_32_N"/>
</dbReference>
<name>A0A427XD87_9TREE</name>
<dbReference type="STRING" id="105984.A0A427XD87"/>
<dbReference type="PANTHER" id="PTHR42800:SF3">
    <property type="entry name" value="GLYCOSYL HYDROLASE FAMILY 32 N-TERMINAL DOMAIN-CONTAINING PROTEIN"/>
    <property type="match status" value="1"/>
</dbReference>
<proteinExistence type="inferred from homology"/>
<evidence type="ECO:0000256" key="2">
    <source>
        <dbReference type="ARBA" id="ARBA00022801"/>
    </source>
</evidence>
<evidence type="ECO:0000256" key="1">
    <source>
        <dbReference type="ARBA" id="ARBA00009902"/>
    </source>
</evidence>
<keyword evidence="9" id="KW-1185">Reference proteome</keyword>
<comment type="caution">
    <text evidence="8">The sequence shown here is derived from an EMBL/GenBank/DDBJ whole genome shotgun (WGS) entry which is preliminary data.</text>
</comment>
<evidence type="ECO:0000313" key="9">
    <source>
        <dbReference type="Proteomes" id="UP000279236"/>
    </source>
</evidence>
<evidence type="ECO:0000256" key="3">
    <source>
        <dbReference type="ARBA" id="ARBA00023295"/>
    </source>
</evidence>
<sequence length="356" mass="39208">MTGEIDYSVLHPLLRVPVHHRPAGRWGGELGVNLECTNFLSLTGGGLERQVIITGSEGGKPRPTVPTQKEAPERTPRYTPWLMGTLEEKVGEIYLATSASGMVDWGDLYPGNTFKHPDGRTVLWGWMIEESLNDAALEAKSWTGCLGMPREIFLATYDGVTGTLASKMDEVQSFEVLSASDGLCNVATLGIRPLAQLAALRGKQLFHAKLFDGERLPIAHSTPLARAIDATFDITDDTDEVSLHVRHSADYSTATRITFYPKHETIVVHRDASNAERTIAKYDEDGPMTLLRTEGGMERLRLQIFLDHDAVEVFANDRFALATRVYTDSGVTGVSYSGKGAARVEELDLWEMKATQ</sequence>
<dbReference type="AlphaFoldDB" id="A0A427XD87"/>
<protein>
    <recommendedName>
        <fullName evidence="10">Glycosyl hydrolase family 32 C-terminal domain-containing protein</fullName>
    </recommendedName>
</protein>
<dbReference type="InterPro" id="IPR013320">
    <property type="entry name" value="ConA-like_dom_sf"/>
</dbReference>
<dbReference type="Pfam" id="PF08244">
    <property type="entry name" value="Glyco_hydro_32C"/>
    <property type="match status" value="1"/>
</dbReference>
<feature type="region of interest" description="Disordered" evidence="5">
    <location>
        <begin position="55"/>
        <end position="75"/>
    </location>
</feature>
<dbReference type="InterPro" id="IPR001362">
    <property type="entry name" value="Glyco_hydro_32"/>
</dbReference>
<feature type="domain" description="Glycosyl hydrolase family 32 C-terminal" evidence="7">
    <location>
        <begin position="225"/>
        <end position="351"/>
    </location>
</feature>
<dbReference type="OrthoDB" id="202537at2759"/>
<keyword evidence="2 4" id="KW-0378">Hydrolase</keyword>
<dbReference type="GO" id="GO:0004575">
    <property type="term" value="F:sucrose alpha-glucosidase activity"/>
    <property type="evidence" value="ECO:0007669"/>
    <property type="project" value="TreeGrafter"/>
</dbReference>
<evidence type="ECO:0000256" key="5">
    <source>
        <dbReference type="SAM" id="MobiDB-lite"/>
    </source>
</evidence>
<reference evidence="8 9" key="1">
    <citation type="submission" date="2018-11" db="EMBL/GenBank/DDBJ databases">
        <title>Genome sequence of Apiotrichum porosum DSM 27194.</title>
        <authorList>
            <person name="Aliyu H."/>
            <person name="Gorte O."/>
            <person name="Ochsenreither K."/>
        </authorList>
    </citation>
    <scope>NUCLEOTIDE SEQUENCE [LARGE SCALE GENOMIC DNA]</scope>
    <source>
        <strain evidence="8 9">DSM 27194</strain>
    </source>
</reference>
<organism evidence="8 9">
    <name type="scientific">Apiotrichum porosum</name>
    <dbReference type="NCBI Taxonomy" id="105984"/>
    <lineage>
        <taxon>Eukaryota</taxon>
        <taxon>Fungi</taxon>
        <taxon>Dikarya</taxon>
        <taxon>Basidiomycota</taxon>
        <taxon>Agaricomycotina</taxon>
        <taxon>Tremellomycetes</taxon>
        <taxon>Trichosporonales</taxon>
        <taxon>Trichosporonaceae</taxon>
        <taxon>Apiotrichum</taxon>
    </lineage>
</organism>